<evidence type="ECO:0000313" key="3">
    <source>
        <dbReference type="EMBL" id="GIH16121.1"/>
    </source>
</evidence>
<evidence type="ECO:0000259" key="2">
    <source>
        <dbReference type="Pfam" id="PF02481"/>
    </source>
</evidence>
<dbReference type="PANTHER" id="PTHR43022">
    <property type="entry name" value="PROTEIN SMF"/>
    <property type="match status" value="1"/>
</dbReference>
<dbReference type="EMBL" id="BONZ01000039">
    <property type="protein sequence ID" value="GIH16121.1"/>
    <property type="molecule type" value="Genomic_DNA"/>
</dbReference>
<dbReference type="Proteomes" id="UP000642748">
    <property type="component" value="Unassembled WGS sequence"/>
</dbReference>
<proteinExistence type="inferred from homology"/>
<dbReference type="GO" id="GO:0009294">
    <property type="term" value="P:DNA-mediated transformation"/>
    <property type="evidence" value="ECO:0007669"/>
    <property type="project" value="InterPro"/>
</dbReference>
<evidence type="ECO:0000256" key="1">
    <source>
        <dbReference type="ARBA" id="ARBA00006525"/>
    </source>
</evidence>
<sequence>MNGDLDQVRAARAALALLTATGDRDVHTLVAACGPVDALSRMIDGTAPGRALVQLRERVNGDQLRAHAARVGADARRVGARVVIPEDDEWPTRLPDLATVDVDAAAGAAVCLWVRGHGPLSAVLDRAVAVVGAHAASPYGTTVGTDLGYSLATAGATIATRGAYGIDTAVLRGALAVSDARTVVITACGLDRPHPAGNTALLDQVTTNGSLVSAYPPGVRPSRDRMTATGQLLATLTRGIVVVEAAPHSRTLTTLEHALSLGRLAMVVPGPVTSTLSAGVHEALRRHPQLRVVRDAADVLHDLTAAQQPGQ</sequence>
<name>A0A8J3VS28_9ACTN</name>
<dbReference type="Pfam" id="PF02481">
    <property type="entry name" value="DNA_processg_A"/>
    <property type="match status" value="1"/>
</dbReference>
<comment type="caution">
    <text evidence="3">The sequence shown here is derived from an EMBL/GenBank/DDBJ whole genome shotgun (WGS) entry which is preliminary data.</text>
</comment>
<protein>
    <recommendedName>
        <fullName evidence="2">Smf/DprA SLOG domain-containing protein</fullName>
    </recommendedName>
</protein>
<feature type="domain" description="Smf/DprA SLOG" evidence="2">
    <location>
        <begin position="82"/>
        <end position="302"/>
    </location>
</feature>
<dbReference type="PANTHER" id="PTHR43022:SF1">
    <property type="entry name" value="PROTEIN SMF"/>
    <property type="match status" value="1"/>
</dbReference>
<gene>
    <name evidence="3" type="ORF">Raf01_42930</name>
</gene>
<comment type="similarity">
    <text evidence="1">Belongs to the DprA/Smf family.</text>
</comment>
<organism evidence="3 4">
    <name type="scientific">Rugosimonospora africana</name>
    <dbReference type="NCBI Taxonomy" id="556532"/>
    <lineage>
        <taxon>Bacteria</taxon>
        <taxon>Bacillati</taxon>
        <taxon>Actinomycetota</taxon>
        <taxon>Actinomycetes</taxon>
        <taxon>Micromonosporales</taxon>
        <taxon>Micromonosporaceae</taxon>
        <taxon>Rugosimonospora</taxon>
    </lineage>
</organism>
<keyword evidence="4" id="KW-1185">Reference proteome</keyword>
<dbReference type="InterPro" id="IPR057666">
    <property type="entry name" value="DrpA_SLOG"/>
</dbReference>
<dbReference type="InterPro" id="IPR003488">
    <property type="entry name" value="DprA"/>
</dbReference>
<accession>A0A8J3VS28</accession>
<dbReference type="AlphaFoldDB" id="A0A8J3VS28"/>
<dbReference type="RefSeq" id="WP_203919709.1">
    <property type="nucleotide sequence ID" value="NZ_BONZ01000039.1"/>
</dbReference>
<dbReference type="Gene3D" id="3.40.50.450">
    <property type="match status" value="1"/>
</dbReference>
<reference evidence="3" key="1">
    <citation type="submission" date="2021-01" db="EMBL/GenBank/DDBJ databases">
        <title>Whole genome shotgun sequence of Rugosimonospora africana NBRC 104875.</title>
        <authorList>
            <person name="Komaki H."/>
            <person name="Tamura T."/>
        </authorList>
    </citation>
    <scope>NUCLEOTIDE SEQUENCE</scope>
    <source>
        <strain evidence="3">NBRC 104875</strain>
    </source>
</reference>
<dbReference type="SUPFAM" id="SSF102405">
    <property type="entry name" value="MCP/YpsA-like"/>
    <property type="match status" value="1"/>
</dbReference>
<evidence type="ECO:0000313" key="4">
    <source>
        <dbReference type="Proteomes" id="UP000642748"/>
    </source>
</evidence>